<reference evidence="1" key="1">
    <citation type="submission" date="2014-05" db="EMBL/GenBank/DDBJ databases">
        <authorList>
            <person name="Chronopoulou M."/>
        </authorList>
    </citation>
    <scope>NUCLEOTIDE SEQUENCE</scope>
    <source>
        <tissue evidence="1">Whole organism</tissue>
    </source>
</reference>
<organism evidence="1">
    <name type="scientific">Lepeophtheirus salmonis</name>
    <name type="common">Salmon louse</name>
    <name type="synonym">Caligus salmonis</name>
    <dbReference type="NCBI Taxonomy" id="72036"/>
    <lineage>
        <taxon>Eukaryota</taxon>
        <taxon>Metazoa</taxon>
        <taxon>Ecdysozoa</taxon>
        <taxon>Arthropoda</taxon>
        <taxon>Crustacea</taxon>
        <taxon>Multicrustacea</taxon>
        <taxon>Hexanauplia</taxon>
        <taxon>Copepoda</taxon>
        <taxon>Siphonostomatoida</taxon>
        <taxon>Caligidae</taxon>
        <taxon>Lepeophtheirus</taxon>
    </lineage>
</organism>
<dbReference type="EMBL" id="HACA01011834">
    <property type="protein sequence ID" value="CDW29195.1"/>
    <property type="molecule type" value="Transcribed_RNA"/>
</dbReference>
<accession>A0A0K2TTP7</accession>
<sequence length="58" mass="7163">MWSRTANSLSLVFYYFNDSLYYIGIKTTTYQRFRVSYFEQFKRNKNDFLLSYATMDEK</sequence>
<dbReference type="AlphaFoldDB" id="A0A0K2TTP7"/>
<protein>
    <submittedName>
        <fullName evidence="1">Uncharacterized protein</fullName>
    </submittedName>
</protein>
<proteinExistence type="predicted"/>
<name>A0A0K2TTP7_LEPSM</name>
<evidence type="ECO:0000313" key="1">
    <source>
        <dbReference type="EMBL" id="CDW29195.1"/>
    </source>
</evidence>